<dbReference type="Gene3D" id="1.10.530.10">
    <property type="match status" value="1"/>
</dbReference>
<evidence type="ECO:0000256" key="1">
    <source>
        <dbReference type="SAM" id="SignalP"/>
    </source>
</evidence>
<proteinExistence type="predicted"/>
<protein>
    <recommendedName>
        <fullName evidence="4">Transglycosylase SLT domain-containing protein</fullName>
    </recommendedName>
</protein>
<evidence type="ECO:0008006" key="4">
    <source>
        <dbReference type="Google" id="ProtNLM"/>
    </source>
</evidence>
<accession>A0A139IK23</accession>
<dbReference type="Proteomes" id="UP000073492">
    <property type="component" value="Unassembled WGS sequence"/>
</dbReference>
<name>A0A139IK23_9PEZI</name>
<dbReference type="EMBL" id="LFZO01000072">
    <property type="protein sequence ID" value="KXT14886.1"/>
    <property type="molecule type" value="Genomic_DNA"/>
</dbReference>
<evidence type="ECO:0000313" key="2">
    <source>
        <dbReference type="EMBL" id="KXT14886.1"/>
    </source>
</evidence>
<organism evidence="2 3">
    <name type="scientific">Pseudocercospora musae</name>
    <dbReference type="NCBI Taxonomy" id="113226"/>
    <lineage>
        <taxon>Eukaryota</taxon>
        <taxon>Fungi</taxon>
        <taxon>Dikarya</taxon>
        <taxon>Ascomycota</taxon>
        <taxon>Pezizomycotina</taxon>
        <taxon>Dothideomycetes</taxon>
        <taxon>Dothideomycetidae</taxon>
        <taxon>Mycosphaerellales</taxon>
        <taxon>Mycosphaerellaceae</taxon>
        <taxon>Pseudocercospora</taxon>
    </lineage>
</organism>
<keyword evidence="3" id="KW-1185">Reference proteome</keyword>
<comment type="caution">
    <text evidence="2">The sequence shown here is derived from an EMBL/GenBank/DDBJ whole genome shotgun (WGS) entry which is preliminary data.</text>
</comment>
<gene>
    <name evidence="2" type="ORF">AC579_754</name>
</gene>
<feature type="chain" id="PRO_5007297488" description="Transglycosylase SLT domain-containing protein" evidence="1">
    <location>
        <begin position="23"/>
        <end position="250"/>
    </location>
</feature>
<sequence length="250" mass="26838">MRFNVCSASLFTVITLSNLALNARIPSPSTREISRRQAAHFLQYSINPISVSYTPYTGDGSVAAGWPAQSTWMPFQQLWFINQQLILSGICDNTEPETGWLLGAIHQVSISTGVDARFILALIIEESRGCVRVQSTSLAVQNPGLMQNYEGKGSCSDPVVRRPCPYGKIAQMLNDGTASNEAGVNLKDLIAASGKSNVSKYYIAARMYNSGPHSIPEDQELSGPGANPCYAADIANRLLGYVGGSCGVQA</sequence>
<keyword evidence="1" id="KW-0732">Signal</keyword>
<evidence type="ECO:0000313" key="3">
    <source>
        <dbReference type="Proteomes" id="UP000073492"/>
    </source>
</evidence>
<reference evidence="2 3" key="1">
    <citation type="submission" date="2015-07" db="EMBL/GenBank/DDBJ databases">
        <title>Comparative genomics of the Sigatoka disease complex on banana suggests a link between parallel evolutionary changes in Pseudocercospora fijiensis and Pseudocercospora eumusae and increased virulence on the banana host.</title>
        <authorList>
            <person name="Chang T.-C."/>
            <person name="Salvucci A."/>
            <person name="Crous P.W."/>
            <person name="Stergiopoulos I."/>
        </authorList>
    </citation>
    <scope>NUCLEOTIDE SEQUENCE [LARGE SCALE GENOMIC DNA]</scope>
    <source>
        <strain evidence="2 3">CBS 116634</strain>
    </source>
</reference>
<dbReference type="OrthoDB" id="1193027at2759"/>
<feature type="signal peptide" evidence="1">
    <location>
        <begin position="1"/>
        <end position="22"/>
    </location>
</feature>
<dbReference type="InterPro" id="IPR023346">
    <property type="entry name" value="Lysozyme-like_dom_sf"/>
</dbReference>
<dbReference type="SUPFAM" id="SSF53955">
    <property type="entry name" value="Lysozyme-like"/>
    <property type="match status" value="1"/>
</dbReference>
<dbReference type="AlphaFoldDB" id="A0A139IK23"/>